<proteinExistence type="predicted"/>
<dbReference type="InterPro" id="IPR004089">
    <property type="entry name" value="MCPsignal_dom"/>
</dbReference>
<protein>
    <submittedName>
        <fullName evidence="5">Methyl-accepting chemotaxis protein</fullName>
    </submittedName>
</protein>
<keyword evidence="1 2" id="KW-0807">Transducer</keyword>
<keyword evidence="3" id="KW-0472">Membrane</keyword>
<dbReference type="Gene3D" id="1.10.287.950">
    <property type="entry name" value="Methyl-accepting chemotaxis protein"/>
    <property type="match status" value="1"/>
</dbReference>
<dbReference type="RefSeq" id="WP_341875923.1">
    <property type="nucleotide sequence ID" value="NZ_CP121687.1"/>
</dbReference>
<feature type="transmembrane region" description="Helical" evidence="3">
    <location>
        <begin position="30"/>
        <end position="50"/>
    </location>
</feature>
<dbReference type="PANTHER" id="PTHR32089">
    <property type="entry name" value="METHYL-ACCEPTING CHEMOTAXIS PROTEIN MCPB"/>
    <property type="match status" value="1"/>
</dbReference>
<gene>
    <name evidence="5" type="ORF">QBE51_08795</name>
</gene>
<sequence length="407" mass="45494">MKWPLWIRINLLSSVTLLISILVYLVSRNFIISIVLLCIGYILQSIYVYLSVKPLKKVIQAVKEMQYGNGIENTNNKKPKNEIQFILDGINHIPKHVEEYTTNINNVLIEVEGIVERLKGNTEKNTRSIEEVANAIDEIAKGAVDQTHETESCVKMVNSFAEQLSKLQQSSIEMRKLFTNATKENEKGNEAVRQMEEKNSISGQAVQDIEKSILYLNEQVQAISHMLSGITQISDQTNLLALNAAIEAARVGEKGRGFAVVSDEIRKLAESSGVLAKKMEENIANISSQSEYTVAAMNNVKSANESQNTAFTQVKEVFAEIFNSFETIDKKTSEISVYIEDMKQYGDRMVTAIENIASVSEETAACSQQVSAAVQETVTNSQQIEEETEFLNMMAQALQVETQKFNI</sequence>
<keyword evidence="3" id="KW-0812">Transmembrane</keyword>
<dbReference type="EMBL" id="CP121687">
    <property type="protein sequence ID" value="WZL68915.1"/>
    <property type="molecule type" value="Genomic_DNA"/>
</dbReference>
<dbReference type="SUPFAM" id="SSF58104">
    <property type="entry name" value="Methyl-accepting chemotaxis protein (MCP) signaling domain"/>
    <property type="match status" value="1"/>
</dbReference>
<evidence type="ECO:0000313" key="6">
    <source>
        <dbReference type="Proteomes" id="UP001486565"/>
    </source>
</evidence>
<accession>A0ABZ2Y175</accession>
<dbReference type="Pfam" id="PF00015">
    <property type="entry name" value="MCPsignal"/>
    <property type="match status" value="1"/>
</dbReference>
<dbReference type="PROSITE" id="PS50111">
    <property type="entry name" value="CHEMOTAXIS_TRANSDUC_2"/>
    <property type="match status" value="1"/>
</dbReference>
<dbReference type="Proteomes" id="UP001486565">
    <property type="component" value="Chromosome"/>
</dbReference>
<keyword evidence="3" id="KW-1133">Transmembrane helix</keyword>
<feature type="domain" description="Methyl-accepting transducer" evidence="4">
    <location>
        <begin position="121"/>
        <end position="378"/>
    </location>
</feature>
<evidence type="ECO:0000256" key="2">
    <source>
        <dbReference type="PROSITE-ProRule" id="PRU00284"/>
    </source>
</evidence>
<evidence type="ECO:0000259" key="4">
    <source>
        <dbReference type="PROSITE" id="PS50111"/>
    </source>
</evidence>
<dbReference type="PANTHER" id="PTHR32089:SF114">
    <property type="entry name" value="METHYL-ACCEPTING CHEMOTAXIS PROTEIN MCPB"/>
    <property type="match status" value="1"/>
</dbReference>
<keyword evidence="6" id="KW-1185">Reference proteome</keyword>
<evidence type="ECO:0000256" key="1">
    <source>
        <dbReference type="ARBA" id="ARBA00023224"/>
    </source>
</evidence>
<dbReference type="SMART" id="SM00283">
    <property type="entry name" value="MA"/>
    <property type="match status" value="1"/>
</dbReference>
<evidence type="ECO:0000256" key="3">
    <source>
        <dbReference type="SAM" id="Phobius"/>
    </source>
</evidence>
<evidence type="ECO:0000313" key="5">
    <source>
        <dbReference type="EMBL" id="WZL68915.1"/>
    </source>
</evidence>
<organism evidence="5 6">
    <name type="scientific">Defluviitalea saccharophila</name>
    <dbReference type="NCBI Taxonomy" id="879970"/>
    <lineage>
        <taxon>Bacteria</taxon>
        <taxon>Bacillati</taxon>
        <taxon>Bacillota</taxon>
        <taxon>Clostridia</taxon>
        <taxon>Lachnospirales</taxon>
        <taxon>Defluviitaleaceae</taxon>
        <taxon>Defluviitalea</taxon>
    </lineage>
</organism>
<feature type="transmembrane region" description="Helical" evidence="3">
    <location>
        <begin position="5"/>
        <end position="24"/>
    </location>
</feature>
<reference evidence="5 6" key="1">
    <citation type="submission" date="2023-03" db="EMBL/GenBank/DDBJ databases">
        <title>Novel Species.</title>
        <authorList>
            <person name="Ma S."/>
        </authorList>
    </citation>
    <scope>NUCLEOTIDE SEQUENCE [LARGE SCALE GENOMIC DNA]</scope>
    <source>
        <strain evidence="5 6">LIND6LT2</strain>
    </source>
</reference>
<name>A0ABZ2Y175_9FIRM</name>